<feature type="domain" description="GH16" evidence="4">
    <location>
        <begin position="288"/>
        <end position="548"/>
    </location>
</feature>
<dbReference type="GO" id="GO:0005975">
    <property type="term" value="P:carbohydrate metabolic process"/>
    <property type="evidence" value="ECO:0007669"/>
    <property type="project" value="InterPro"/>
</dbReference>
<dbReference type="AlphaFoldDB" id="A0A3R6H2L4"/>
<dbReference type="PANTHER" id="PTHR10963:SF55">
    <property type="entry name" value="GLYCOSIDE HYDROLASE FAMILY 16 PROTEIN"/>
    <property type="match status" value="1"/>
</dbReference>
<feature type="compositionally biased region" description="Basic and acidic residues" evidence="3">
    <location>
        <begin position="204"/>
        <end position="233"/>
    </location>
</feature>
<dbReference type="Pfam" id="PF00722">
    <property type="entry name" value="Glyco_hydro_16"/>
    <property type="match status" value="1"/>
</dbReference>
<dbReference type="PROSITE" id="PS51257">
    <property type="entry name" value="PROKAR_LIPOPROTEIN"/>
    <property type="match status" value="1"/>
</dbReference>
<evidence type="ECO:0000256" key="3">
    <source>
        <dbReference type="SAM" id="MobiDB-lite"/>
    </source>
</evidence>
<evidence type="ECO:0000313" key="5">
    <source>
        <dbReference type="EMBL" id="RHA89726.1"/>
    </source>
</evidence>
<name>A0A3R6H2L4_9FIRM</name>
<dbReference type="SUPFAM" id="SSF49899">
    <property type="entry name" value="Concanavalin A-like lectins/glucanases"/>
    <property type="match status" value="1"/>
</dbReference>
<dbReference type="RefSeq" id="WP_118580930.1">
    <property type="nucleotide sequence ID" value="NZ_CABJFX010000009.1"/>
</dbReference>
<gene>
    <name evidence="5" type="ORF">DW914_07025</name>
</gene>
<feature type="compositionally biased region" description="Basic and acidic residues" evidence="3">
    <location>
        <begin position="186"/>
        <end position="196"/>
    </location>
</feature>
<evidence type="ECO:0000256" key="1">
    <source>
        <dbReference type="ARBA" id="ARBA00006865"/>
    </source>
</evidence>
<dbReference type="InterPro" id="IPR008979">
    <property type="entry name" value="Galactose-bd-like_sf"/>
</dbReference>
<dbReference type="PANTHER" id="PTHR10963">
    <property type="entry name" value="GLYCOSYL HYDROLASE-RELATED"/>
    <property type="match status" value="1"/>
</dbReference>
<dbReference type="Gene3D" id="2.60.120.260">
    <property type="entry name" value="Galactose-binding domain-like"/>
    <property type="match status" value="4"/>
</dbReference>
<accession>A0A3R6H2L4</accession>
<dbReference type="PROSITE" id="PS51762">
    <property type="entry name" value="GH16_2"/>
    <property type="match status" value="1"/>
</dbReference>
<feature type="compositionally biased region" description="Low complexity" evidence="3">
    <location>
        <begin position="234"/>
        <end position="255"/>
    </location>
</feature>
<dbReference type="InterPro" id="IPR013320">
    <property type="entry name" value="ConA-like_dom_sf"/>
</dbReference>
<dbReference type="InterPro" id="IPR003305">
    <property type="entry name" value="CenC_carb-bd"/>
</dbReference>
<dbReference type="EMBL" id="QSFX01000009">
    <property type="protein sequence ID" value="RHA89726.1"/>
    <property type="molecule type" value="Genomic_DNA"/>
</dbReference>
<organism evidence="5 6">
    <name type="scientific">Roseburia inulinivorans</name>
    <dbReference type="NCBI Taxonomy" id="360807"/>
    <lineage>
        <taxon>Bacteria</taxon>
        <taxon>Bacillati</taxon>
        <taxon>Bacillota</taxon>
        <taxon>Clostridia</taxon>
        <taxon>Lachnospirales</taxon>
        <taxon>Lachnospiraceae</taxon>
        <taxon>Roseburia</taxon>
    </lineage>
</organism>
<dbReference type="Gene3D" id="2.60.120.200">
    <property type="match status" value="1"/>
</dbReference>
<evidence type="ECO:0000256" key="2">
    <source>
        <dbReference type="ARBA" id="ARBA00022801"/>
    </source>
</evidence>
<reference evidence="5 6" key="1">
    <citation type="submission" date="2018-08" db="EMBL/GenBank/DDBJ databases">
        <title>A genome reference for cultivated species of the human gut microbiota.</title>
        <authorList>
            <person name="Zou Y."/>
            <person name="Xue W."/>
            <person name="Luo G."/>
        </authorList>
    </citation>
    <scope>NUCLEOTIDE SEQUENCE [LARGE SCALE GENOMIC DNA]</scope>
    <source>
        <strain evidence="5 6">AM42-1AC</strain>
    </source>
</reference>
<dbReference type="SUPFAM" id="SSF49785">
    <property type="entry name" value="Galactose-binding domain-like"/>
    <property type="match status" value="4"/>
</dbReference>
<dbReference type="InterPro" id="IPR055431">
    <property type="entry name" value="RsgI_M"/>
</dbReference>
<dbReference type="GO" id="GO:0004553">
    <property type="term" value="F:hydrolase activity, hydrolyzing O-glycosyl compounds"/>
    <property type="evidence" value="ECO:0007669"/>
    <property type="project" value="InterPro"/>
</dbReference>
<feature type="compositionally biased region" description="Basic and acidic residues" evidence="3">
    <location>
        <begin position="263"/>
        <end position="282"/>
    </location>
</feature>
<dbReference type="CDD" id="cd08023">
    <property type="entry name" value="GH16_laminarinase_like"/>
    <property type="match status" value="1"/>
</dbReference>
<comment type="caution">
    <text evidence="5">The sequence shown here is derived from an EMBL/GenBank/DDBJ whole genome shotgun (WGS) entry which is preliminary data.</text>
</comment>
<dbReference type="Pfam" id="PF23750">
    <property type="entry name" value="RsgI_M"/>
    <property type="match status" value="1"/>
</dbReference>
<dbReference type="InterPro" id="IPR050546">
    <property type="entry name" value="Glycosyl_Hydrlase_16"/>
</dbReference>
<dbReference type="InterPro" id="IPR000757">
    <property type="entry name" value="Beta-glucanase-like"/>
</dbReference>
<dbReference type="Proteomes" id="UP000283492">
    <property type="component" value="Unassembled WGS sequence"/>
</dbReference>
<evidence type="ECO:0000259" key="4">
    <source>
        <dbReference type="PROSITE" id="PS51762"/>
    </source>
</evidence>
<comment type="similarity">
    <text evidence="1">Belongs to the glycosyl hydrolase 16 family.</text>
</comment>
<feature type="region of interest" description="Disordered" evidence="3">
    <location>
        <begin position="186"/>
        <end position="298"/>
    </location>
</feature>
<evidence type="ECO:0000313" key="6">
    <source>
        <dbReference type="Proteomes" id="UP000283492"/>
    </source>
</evidence>
<proteinExistence type="inferred from homology"/>
<sequence>MLDKKMREKWKRAVMLLGCMALVFSGCGKTGDVKESGAVEPQTAAEQAEEVTETTEVSETVFQIPENYAVVITVKINPELRIYLDENANVLAVEPVNEDAQELIAAMQLEGMTFETCMEKMIAHAHEMGYLKEDGTIQVTAEGDEEEFCSQILEKAKISISSVIEKENIKVSLKIGNDKEIVTAGKYEKSAKDTSKKQAANKGKKTETTEQNEDKMVVAEVTEAKQQSEEKNTQHAAQNNTQQTTQNNNQQTAQQPEESNSQKTEEKDNQQPEQKPEQKPDQQPEQETEQPAVKDPAKDPAYHLVWQDEFEGTVLDRSDWNVELHDPGWVNSELQAYVDTEKNIYVKDGKLIIQPEKTEQDGKVSYTSGRVNTQGKKDFKYGYFECRAKVPQGTGYLPAFWMMPTNENLYGQWPKCGEIDIMEVMGQQTNKLYGTIHYGEPHAESQGTKILAAGDFADEYHTFACEWEPGAIRWYVDGILYHEENDWYSTTKNVGTVAYPAPFDQPFYMILNVAVGGSWVGNIDDTTPFDEKAQLAVDYVRVYQKDSYDENVKRPEKNVVLRDPDANGNYVNNGNFAEKESLTDEADWKFMTANGGAAEAVIENNSIKITTEKEGTVDYSVQLVQEGIPFKKGATYEVSYEAKSSENRTMNTAVKAPDRSYMAYLSENTSLTTDWETYRYSFKMTEDNDANGRLEYNMGAAGSAADIEIRNVAVKMTKDADPNEVEEKTILANGSLVYNGDFQEGEGRLAYWEISDASAASVTNVNNERELHAQINHTEESPLTVSQSGLAFTDGINYELSFVARGDADLKVSAAGAEQSYALTDANQTYTLKISAEAYGNKDLVFTMSGQGEIYLDQVKIVEDSLIKNGSFNAGLSGYEFYKYSDGLASIVVDSLTENNAADITINSTGDTDWYIQLKQNNVALEKDQWYRLKFDVKSNLARKIMYAIQRDGSSDNDWTPYTGSKIIDLAGDGQYQNISYDFKMSCDTDMKAILSFTLGAVDGQAIDQKHRICFDNISLEKIDAPEIDEPVIKPVVPVGENMLTGLWSSIADECNGTQKGTDGTFLFTLENSGTNNWDVQAAQQNLTLIQGNKYEIKFNITSSIDRVVKLGFRDPENGYKGFYDDITLKAGETKEYTVAPTWSEQSTETGEFVLLLGTPEGGEQLGAHTITVENISAVMLAE</sequence>
<dbReference type="Pfam" id="PF02018">
    <property type="entry name" value="CBM_4_9"/>
    <property type="match status" value="2"/>
</dbReference>
<protein>
    <recommendedName>
        <fullName evidence="4">GH16 domain-containing protein</fullName>
    </recommendedName>
</protein>
<keyword evidence="2" id="KW-0378">Hydrolase</keyword>